<gene>
    <name evidence="12" type="ordered locus">cce_5226</name>
</gene>
<evidence type="ECO:0000256" key="9">
    <source>
        <dbReference type="ARBA" id="ARBA00023125"/>
    </source>
</evidence>
<organism evidence="12 13">
    <name type="scientific">Crocosphaera subtropica (strain ATCC 51142 / BH68)</name>
    <name type="common">Cyanothece sp. (strain ATCC 51142)</name>
    <dbReference type="NCBI Taxonomy" id="43989"/>
    <lineage>
        <taxon>Bacteria</taxon>
        <taxon>Bacillati</taxon>
        <taxon>Cyanobacteriota</taxon>
        <taxon>Cyanophyceae</taxon>
        <taxon>Oscillatoriophycideae</taxon>
        <taxon>Chroococcales</taxon>
        <taxon>Aphanothecaceae</taxon>
        <taxon>Crocosphaera</taxon>
        <taxon>Crocosphaera subtropica</taxon>
    </lineage>
</organism>
<evidence type="ECO:0000256" key="3">
    <source>
        <dbReference type="ARBA" id="ARBA00022722"/>
    </source>
</evidence>
<dbReference type="InterPro" id="IPR002176">
    <property type="entry name" value="X-over_junc_endoDNase_RuvC"/>
</dbReference>
<dbReference type="GO" id="GO:0006310">
    <property type="term" value="P:DNA recombination"/>
    <property type="evidence" value="ECO:0007669"/>
    <property type="project" value="UniProtKB-KW"/>
</dbReference>
<keyword evidence="2" id="KW-0963">Cytoplasm</keyword>
<keyword evidence="5" id="KW-0255">Endonuclease</keyword>
<dbReference type="SUPFAM" id="SSF53098">
    <property type="entry name" value="Ribonuclease H-like"/>
    <property type="match status" value="1"/>
</dbReference>
<dbReference type="EMBL" id="CP000808">
    <property type="protein sequence ID" value="ACB54572.1"/>
    <property type="molecule type" value="Genomic_DNA"/>
</dbReference>
<keyword evidence="7" id="KW-0378">Hydrolase</keyword>
<keyword evidence="13" id="KW-1185">Reference proteome</keyword>
<evidence type="ECO:0000256" key="4">
    <source>
        <dbReference type="ARBA" id="ARBA00022723"/>
    </source>
</evidence>
<dbReference type="GO" id="GO:0003677">
    <property type="term" value="F:DNA binding"/>
    <property type="evidence" value="ECO:0007669"/>
    <property type="project" value="UniProtKB-KW"/>
</dbReference>
<dbReference type="AlphaFoldDB" id="B1X361"/>
<dbReference type="PANTHER" id="PTHR30194">
    <property type="entry name" value="CROSSOVER JUNCTION ENDODEOXYRIBONUCLEASE RUVC"/>
    <property type="match status" value="1"/>
</dbReference>
<evidence type="ECO:0000256" key="2">
    <source>
        <dbReference type="ARBA" id="ARBA00022490"/>
    </source>
</evidence>
<evidence type="ECO:0000256" key="7">
    <source>
        <dbReference type="ARBA" id="ARBA00022801"/>
    </source>
</evidence>
<keyword evidence="11" id="KW-0234">DNA repair</keyword>
<evidence type="ECO:0000313" key="12">
    <source>
        <dbReference type="EMBL" id="ACB54572.1"/>
    </source>
</evidence>
<keyword evidence="10" id="KW-0233">DNA recombination</keyword>
<accession>B1X361</accession>
<evidence type="ECO:0000256" key="6">
    <source>
        <dbReference type="ARBA" id="ARBA00022763"/>
    </source>
</evidence>
<dbReference type="InterPro" id="IPR012337">
    <property type="entry name" value="RNaseH-like_sf"/>
</dbReference>
<evidence type="ECO:0000256" key="5">
    <source>
        <dbReference type="ARBA" id="ARBA00022759"/>
    </source>
</evidence>
<name>B1X361_CROS5</name>
<proteinExistence type="inferred from homology"/>
<dbReference type="GO" id="GO:0006281">
    <property type="term" value="P:DNA repair"/>
    <property type="evidence" value="ECO:0007669"/>
    <property type="project" value="UniProtKB-KW"/>
</dbReference>
<keyword evidence="9" id="KW-0238">DNA-binding</keyword>
<protein>
    <submittedName>
        <fullName evidence="12">RuvC-like Holliday junction resolvase</fullName>
    </submittedName>
</protein>
<evidence type="ECO:0000313" key="13">
    <source>
        <dbReference type="Proteomes" id="UP000001203"/>
    </source>
</evidence>
<keyword evidence="3" id="KW-0540">Nuclease</keyword>
<dbReference type="GO" id="GO:0016787">
    <property type="term" value="F:hydrolase activity"/>
    <property type="evidence" value="ECO:0007669"/>
    <property type="project" value="UniProtKB-KW"/>
</dbReference>
<keyword evidence="12" id="KW-0614">Plasmid</keyword>
<sequence>MYTPIMPNYHPLPHPHRTQWHHLPTKAIRVPECFVEEIKAYAISLDQSAEKPSTSHPPRWLGIKPSISQLGWAILEGETTEDPQMVDFGLISTNSDDPLPCRLAEIEADLQEIIKDYQPTQIAIEKTFINPEFPSTAKLLQVLGVLNLVAYRHGCLPLMVNPATWKSNLDNPKAEREDIADILEQMFYLNPLKRDAQVDAIAIAYSGWCGLGQHL</sequence>
<keyword evidence="4" id="KW-0479">Metal-binding</keyword>
<dbReference type="KEGG" id="cyt:cce_5226"/>
<dbReference type="Proteomes" id="UP000001203">
    <property type="component" value="Plasmid A"/>
</dbReference>
<reference evidence="12 13" key="1">
    <citation type="journal article" date="2008" name="Proc. Natl. Acad. Sci. U.S.A.">
        <title>The genome of Cyanothece 51142, a unicellular diazotrophic cyanobacterium important in the marine nitrogen cycle.</title>
        <authorList>
            <person name="Welsh E.A."/>
            <person name="Liberton M."/>
            <person name="Stoeckel J."/>
            <person name="Loh T."/>
            <person name="Elvitigala T."/>
            <person name="Wang C."/>
            <person name="Wollam A."/>
            <person name="Fulton R.S."/>
            <person name="Clifton S.W."/>
            <person name="Jacobs J.M."/>
            <person name="Aurora R."/>
            <person name="Ghosh B.K."/>
            <person name="Sherman L.A."/>
            <person name="Smith R.D."/>
            <person name="Wilson R.K."/>
            <person name="Pakrasi H.B."/>
        </authorList>
    </citation>
    <scope>NUCLEOTIDE SEQUENCE [LARGE SCALE GENOMIC DNA]</scope>
    <source>
        <strain evidence="13">ATCC 51142 / BH68</strain>
        <plasmid evidence="13">A</plasmid>
    </source>
</reference>
<evidence type="ECO:0000256" key="11">
    <source>
        <dbReference type="ARBA" id="ARBA00023204"/>
    </source>
</evidence>
<dbReference type="GO" id="GO:0004520">
    <property type="term" value="F:DNA endonuclease activity"/>
    <property type="evidence" value="ECO:0007669"/>
    <property type="project" value="InterPro"/>
</dbReference>
<keyword evidence="8" id="KW-0460">Magnesium</keyword>
<dbReference type="GO" id="GO:0046872">
    <property type="term" value="F:metal ion binding"/>
    <property type="evidence" value="ECO:0007669"/>
    <property type="project" value="UniProtKB-KW"/>
</dbReference>
<comment type="similarity">
    <text evidence="1">Belongs to the RuvC family.</text>
</comment>
<dbReference type="Gene3D" id="3.30.420.10">
    <property type="entry name" value="Ribonuclease H-like superfamily/Ribonuclease H"/>
    <property type="match status" value="1"/>
</dbReference>
<evidence type="ECO:0000256" key="10">
    <source>
        <dbReference type="ARBA" id="ARBA00023172"/>
    </source>
</evidence>
<evidence type="ECO:0000256" key="8">
    <source>
        <dbReference type="ARBA" id="ARBA00022842"/>
    </source>
</evidence>
<keyword evidence="6" id="KW-0227">DNA damage</keyword>
<geneLocation type="plasmid" evidence="12 13">
    <name>A</name>
</geneLocation>
<dbReference type="PANTHER" id="PTHR30194:SF3">
    <property type="entry name" value="CROSSOVER JUNCTION ENDODEOXYRIBONUCLEASE RUVC"/>
    <property type="match status" value="1"/>
</dbReference>
<evidence type="ECO:0000256" key="1">
    <source>
        <dbReference type="ARBA" id="ARBA00009518"/>
    </source>
</evidence>
<dbReference type="HOGENOM" id="CLU_091257_3_1_3"/>
<dbReference type="Pfam" id="PF02075">
    <property type="entry name" value="RuvC"/>
    <property type="match status" value="1"/>
</dbReference>
<dbReference type="InterPro" id="IPR036397">
    <property type="entry name" value="RNaseH_sf"/>
</dbReference>